<dbReference type="SUPFAM" id="SSF109998">
    <property type="entry name" value="Triger factor/SurA peptide-binding domain-like"/>
    <property type="match status" value="1"/>
</dbReference>
<dbReference type="InterPro" id="IPR001179">
    <property type="entry name" value="PPIase_FKBP_dom"/>
</dbReference>
<organism evidence="15 16">
    <name type="scientific">Candidatus Mycosynbacter amalyticus</name>
    <dbReference type="NCBI Taxonomy" id="2665156"/>
    <lineage>
        <taxon>Bacteria</taxon>
        <taxon>Candidatus Saccharimonadota</taxon>
        <taxon>Candidatus Saccharimonadota incertae sedis</taxon>
        <taxon>Candidatus Mycosynbacter</taxon>
    </lineage>
</organism>
<evidence type="ECO:0000256" key="4">
    <source>
        <dbReference type="ARBA" id="ARBA00016902"/>
    </source>
</evidence>
<dbReference type="KEGG" id="mama:GII36_03315"/>
<dbReference type="EMBL" id="CP045921">
    <property type="protein sequence ID" value="QHN42869.1"/>
    <property type="molecule type" value="Genomic_DNA"/>
</dbReference>
<dbReference type="InterPro" id="IPR036611">
    <property type="entry name" value="Trigger_fac_ribosome-bd_sf"/>
</dbReference>
<evidence type="ECO:0000256" key="9">
    <source>
        <dbReference type="ARBA" id="ARBA00023306"/>
    </source>
</evidence>
<dbReference type="HAMAP" id="MF_00303">
    <property type="entry name" value="Trigger_factor_Tig"/>
    <property type="match status" value="1"/>
</dbReference>
<dbReference type="Gene3D" id="3.10.50.40">
    <property type="match status" value="1"/>
</dbReference>
<dbReference type="EC" id="5.2.1.8" evidence="3 11"/>
<dbReference type="Gene3D" id="3.30.70.1050">
    <property type="entry name" value="Trigger factor ribosome-binding domain"/>
    <property type="match status" value="1"/>
</dbReference>
<dbReference type="GO" id="GO:0043022">
    <property type="term" value="F:ribosome binding"/>
    <property type="evidence" value="ECO:0007669"/>
    <property type="project" value="TreeGrafter"/>
</dbReference>
<dbReference type="Proteomes" id="UP001059824">
    <property type="component" value="Chromosome"/>
</dbReference>
<keyword evidence="9 11" id="KW-0131">Cell cycle</keyword>
<dbReference type="SUPFAM" id="SSF54534">
    <property type="entry name" value="FKBP-like"/>
    <property type="match status" value="1"/>
</dbReference>
<dbReference type="GO" id="GO:0043335">
    <property type="term" value="P:protein unfolding"/>
    <property type="evidence" value="ECO:0007669"/>
    <property type="project" value="TreeGrafter"/>
</dbReference>
<sequence>MKQTTKHLSETKVELTITVSADELKDAELVALTKIARDIKVPGFRQGKVPASVAAKHVNPNDLAQHTLENALSKAVADAFLDAGVQALDRPEVEVKKFEPGSELEFVATSEILPKIKLGDYKKLAAKPEKVSVTKKDVDEIIDRIRAGYAEKKPADRKAKKGDEVNIDFVGKKEGVAFDGGTAEGYDIVLGSDSFIPGFEDGIVGHKAGDKFDLDLAFPEHYHVEDLKGAKVVFSVTLNEVKEVVEPELTDELAAKAGPFKTVKELEDDIKAEITKQKQSEADDKLKDALVSELVEKSDVPVPEILVQDQMRSIEQDMVQNLMQRGLTLDMYLAEKDFKDKDAWLESEVKEAAVNRVKAGLVLADLSKVLKVQATDAELLEKMNLLGQQYPSEDMRKQLATPEVQRDIANRLLTDKTIDELVALNAK</sequence>
<dbReference type="InterPro" id="IPR037041">
    <property type="entry name" value="Trigger_fac_C_sf"/>
</dbReference>
<dbReference type="PIRSF" id="PIRSF003095">
    <property type="entry name" value="Trigger_factor"/>
    <property type="match status" value="1"/>
</dbReference>
<dbReference type="Pfam" id="PF05697">
    <property type="entry name" value="Trigger_N"/>
    <property type="match status" value="1"/>
</dbReference>
<dbReference type="InterPro" id="IPR005215">
    <property type="entry name" value="Trig_fac"/>
</dbReference>
<dbReference type="SUPFAM" id="SSF102735">
    <property type="entry name" value="Trigger factor ribosome-binding domain"/>
    <property type="match status" value="1"/>
</dbReference>
<evidence type="ECO:0000256" key="11">
    <source>
        <dbReference type="HAMAP-Rule" id="MF_00303"/>
    </source>
</evidence>
<evidence type="ECO:0000256" key="5">
    <source>
        <dbReference type="ARBA" id="ARBA00022618"/>
    </source>
</evidence>
<dbReference type="GO" id="GO:0005737">
    <property type="term" value="C:cytoplasm"/>
    <property type="evidence" value="ECO:0007669"/>
    <property type="project" value="UniProtKB-SubCell"/>
</dbReference>
<evidence type="ECO:0000313" key="16">
    <source>
        <dbReference type="Proteomes" id="UP001059824"/>
    </source>
</evidence>
<dbReference type="Gene3D" id="1.10.3120.10">
    <property type="entry name" value="Trigger factor, C-terminal domain"/>
    <property type="match status" value="1"/>
</dbReference>
<dbReference type="GO" id="GO:0003755">
    <property type="term" value="F:peptidyl-prolyl cis-trans isomerase activity"/>
    <property type="evidence" value="ECO:0007669"/>
    <property type="project" value="UniProtKB-UniRule"/>
</dbReference>
<gene>
    <name evidence="11 15" type="primary">tig</name>
    <name evidence="15" type="ORF">GII36_03315</name>
</gene>
<dbReference type="PANTHER" id="PTHR30560:SF3">
    <property type="entry name" value="TRIGGER FACTOR-LIKE PROTEIN TIG, CHLOROPLASTIC"/>
    <property type="match status" value="1"/>
</dbReference>
<dbReference type="InterPro" id="IPR046357">
    <property type="entry name" value="PPIase_dom_sf"/>
</dbReference>
<reference evidence="15" key="1">
    <citation type="journal article" date="2021" name="Nat. Microbiol.">
        <title>Cocultivation of an ultrasmall environmental parasitic bacterium with lytic ability against bacteria associated with wastewater foams.</title>
        <authorList>
            <person name="Batinovic S."/>
            <person name="Rose J.J.A."/>
            <person name="Ratcliffe J."/>
            <person name="Seviour R.J."/>
            <person name="Petrovski S."/>
        </authorList>
    </citation>
    <scope>NUCLEOTIDE SEQUENCE</scope>
    <source>
        <strain evidence="15">JR1</strain>
    </source>
</reference>
<protein>
    <recommendedName>
        <fullName evidence="4 11">Trigger factor</fullName>
        <shortName evidence="11">TF</shortName>
        <ecNumber evidence="3 11">5.2.1.8</ecNumber>
    </recommendedName>
    <alternativeName>
        <fullName evidence="10 11">PPIase</fullName>
    </alternativeName>
</protein>
<dbReference type="GO" id="GO:0015031">
    <property type="term" value="P:protein transport"/>
    <property type="evidence" value="ECO:0007669"/>
    <property type="project" value="UniProtKB-UniRule"/>
</dbReference>
<evidence type="ECO:0000256" key="12">
    <source>
        <dbReference type="PROSITE-ProRule" id="PRU00277"/>
    </source>
</evidence>
<keyword evidence="8 11" id="KW-0413">Isomerase</keyword>
<dbReference type="FunFam" id="3.10.50.40:FF:000001">
    <property type="entry name" value="Trigger factor"/>
    <property type="match status" value="1"/>
</dbReference>
<comment type="similarity">
    <text evidence="2 11 13">Belongs to the FKBP-type PPIase family. Tig subfamily.</text>
</comment>
<evidence type="ECO:0000256" key="3">
    <source>
        <dbReference type="ARBA" id="ARBA00013194"/>
    </source>
</evidence>
<accession>A0A857MNN6</accession>
<dbReference type="GO" id="GO:0051301">
    <property type="term" value="P:cell division"/>
    <property type="evidence" value="ECO:0007669"/>
    <property type="project" value="UniProtKB-KW"/>
</dbReference>
<dbReference type="PROSITE" id="PS50059">
    <property type="entry name" value="FKBP_PPIASE"/>
    <property type="match status" value="1"/>
</dbReference>
<dbReference type="Pfam" id="PF00254">
    <property type="entry name" value="FKBP_C"/>
    <property type="match status" value="1"/>
</dbReference>
<evidence type="ECO:0000256" key="8">
    <source>
        <dbReference type="ARBA" id="ARBA00023235"/>
    </source>
</evidence>
<dbReference type="GO" id="GO:0044183">
    <property type="term" value="F:protein folding chaperone"/>
    <property type="evidence" value="ECO:0007669"/>
    <property type="project" value="TreeGrafter"/>
</dbReference>
<keyword evidence="16" id="KW-1185">Reference proteome</keyword>
<evidence type="ECO:0000313" key="15">
    <source>
        <dbReference type="EMBL" id="QHN42869.1"/>
    </source>
</evidence>
<keyword evidence="5 11" id="KW-0132">Cell division</keyword>
<evidence type="ECO:0000256" key="1">
    <source>
        <dbReference type="ARBA" id="ARBA00000971"/>
    </source>
</evidence>
<dbReference type="InterPro" id="IPR008880">
    <property type="entry name" value="Trigger_fac_C"/>
</dbReference>
<name>A0A857MNN6_9BACT</name>
<evidence type="ECO:0000256" key="13">
    <source>
        <dbReference type="RuleBase" id="RU003914"/>
    </source>
</evidence>
<dbReference type="AlphaFoldDB" id="A0A857MNN6"/>
<evidence type="ECO:0000256" key="7">
    <source>
        <dbReference type="ARBA" id="ARBA00023186"/>
    </source>
</evidence>
<keyword evidence="7 11" id="KW-0143">Chaperone</keyword>
<dbReference type="GO" id="GO:0051083">
    <property type="term" value="P:'de novo' cotranslational protein folding"/>
    <property type="evidence" value="ECO:0007669"/>
    <property type="project" value="TreeGrafter"/>
</dbReference>
<evidence type="ECO:0000256" key="6">
    <source>
        <dbReference type="ARBA" id="ARBA00023110"/>
    </source>
</evidence>
<comment type="domain">
    <text evidence="11">Consists of 3 domains; the N-terminus binds the ribosome, the middle domain has PPIase activity, while the C-terminus has intrinsic chaperone activity on its own.</text>
</comment>
<keyword evidence="6 11" id="KW-0697">Rotamase</keyword>
<comment type="catalytic activity">
    <reaction evidence="1 11 12">
        <text>[protein]-peptidylproline (omega=180) = [protein]-peptidylproline (omega=0)</text>
        <dbReference type="Rhea" id="RHEA:16237"/>
        <dbReference type="Rhea" id="RHEA-COMP:10747"/>
        <dbReference type="Rhea" id="RHEA-COMP:10748"/>
        <dbReference type="ChEBI" id="CHEBI:83833"/>
        <dbReference type="ChEBI" id="CHEBI:83834"/>
        <dbReference type="EC" id="5.2.1.8"/>
    </reaction>
</comment>
<proteinExistence type="inferred from homology"/>
<feature type="domain" description="PPIase FKBP-type" evidence="14">
    <location>
        <begin position="162"/>
        <end position="242"/>
    </location>
</feature>
<dbReference type="Pfam" id="PF05698">
    <property type="entry name" value="Trigger_C"/>
    <property type="match status" value="1"/>
</dbReference>
<evidence type="ECO:0000256" key="2">
    <source>
        <dbReference type="ARBA" id="ARBA00005464"/>
    </source>
</evidence>
<comment type="function">
    <text evidence="11">Involved in protein export. Acts as a chaperone by maintaining the newly synthesized protein in an open conformation. Functions as a peptidyl-prolyl cis-trans isomerase.</text>
</comment>
<dbReference type="NCBIfam" id="TIGR00115">
    <property type="entry name" value="tig"/>
    <property type="match status" value="1"/>
</dbReference>
<evidence type="ECO:0000256" key="10">
    <source>
        <dbReference type="ARBA" id="ARBA00029986"/>
    </source>
</evidence>
<dbReference type="InterPro" id="IPR008881">
    <property type="entry name" value="Trigger_fac_ribosome-bd_bac"/>
</dbReference>
<dbReference type="RefSeq" id="WP_260762442.1">
    <property type="nucleotide sequence ID" value="NZ_CP045921.1"/>
</dbReference>
<dbReference type="InterPro" id="IPR027304">
    <property type="entry name" value="Trigger_fact/SurA_dom_sf"/>
</dbReference>
<dbReference type="PANTHER" id="PTHR30560">
    <property type="entry name" value="TRIGGER FACTOR CHAPERONE AND PEPTIDYL-PROLYL CIS/TRANS ISOMERASE"/>
    <property type="match status" value="1"/>
</dbReference>
<evidence type="ECO:0000259" key="14">
    <source>
        <dbReference type="PROSITE" id="PS50059"/>
    </source>
</evidence>
<comment type="subcellular location">
    <subcellularLocation>
        <location evidence="11">Cytoplasm</location>
    </subcellularLocation>
    <text evidence="11">About half TF is bound to the ribosome near the polypeptide exit tunnel while the other half is free in the cytoplasm.</text>
</comment>
<keyword evidence="11" id="KW-0963">Cytoplasm</keyword>